<dbReference type="RefSeq" id="WP_073081168.1">
    <property type="nucleotide sequence ID" value="NZ_FRBL01000004.1"/>
</dbReference>
<keyword evidence="2" id="KW-1185">Reference proteome</keyword>
<dbReference type="EMBL" id="FRBL01000004">
    <property type="protein sequence ID" value="SHL69600.1"/>
    <property type="molecule type" value="Genomic_DNA"/>
</dbReference>
<sequence length="886" mass="100051">MVNPFDEHVEIEYLLPDSILFDQGYVKFNQSPTYRQDIMLISNTAAVPSITGFQIGNYNGQKVKEFHFNQGYFDTNKRLKLTGVTEHNNNISARKWNFSYYNEMWTFPSFYDFSKDHWGYYNRASNTSLIPEADYNKIAPYWKSYNIAYANRQSNFDGALTGMLKEITYPTGGKNLLEYEPNQIKVRSYSDILKKSSFFKIDNASSYVFQAGGSTFDNTTGHIEGSFTLDEDKYVRITAFVNYDPDFFEDPQLSFTGPKLDDIGKAVSMNYDYVTRTSGGEVFALLPAGTYTYSLTAGRTYDLNTNQYIPRHCQFYIYVETPNPAQPFIVGGCRIAKISTIENTGSHPIVVKRFIYSDSLDQVTFRNIPNYLTRQTSLVVNPNAQLTCYECGNLYTIHDESVVPAAGSHIEYAFVTEYDSSENKLLGKIESKFLTSQNIAGSYAQPFVAPVNTSWRGGLLANQKIYKGEDKDHFELVREINNEYTVNSSLNMANGIKLDYGAYCSASVGRIINQSLSTLFTEQYYLSKTVTTDYISPTQSISTETNTNANSAFHNLPVTSSQLTSTQQLVTAKTTYSFDYDTTTITSSIANGIRNLKRLNILVPVEQLQIKSINGVDYVTGGMLTCYRDDKAVTGKVLQLKVATPIPLAQFIQSYINTGGDFVYDNRYEEKATFDSYDNFNNVTTCHLTGNLLMSYLWDYKNIYPIAKATNADRNDIAYTSFEADQKGNWQFFGTPVPDATAPTGSKSYNLTGGLSKDGLNAGKTYILTYWTQGTSALTIIGTQNGYPVKLRDFNGWSQFMHIISGIPSVNFPNSGQVDELRLCPSEAQMETYTYDPMIGITSHCDEKGMLTYYSYDPIGRLLLIRDQNGMIIRQFDYQYQKPFNN</sequence>
<evidence type="ECO:0000313" key="1">
    <source>
        <dbReference type="EMBL" id="SHL69600.1"/>
    </source>
</evidence>
<accession>A0A1M7CR09</accession>
<dbReference type="OrthoDB" id="680656at2"/>
<evidence type="ECO:0008006" key="3">
    <source>
        <dbReference type="Google" id="ProtNLM"/>
    </source>
</evidence>
<gene>
    <name evidence="1" type="ORF">SAMN05444266_104437</name>
</gene>
<dbReference type="STRING" id="1419482.SAMN05444266_104437"/>
<evidence type="ECO:0000313" key="2">
    <source>
        <dbReference type="Proteomes" id="UP000184420"/>
    </source>
</evidence>
<protein>
    <recommendedName>
        <fullName evidence="3">YD repeat-containing protein</fullName>
    </recommendedName>
</protein>
<dbReference type="Proteomes" id="UP000184420">
    <property type="component" value="Unassembled WGS sequence"/>
</dbReference>
<proteinExistence type="predicted"/>
<organism evidence="1 2">
    <name type="scientific">Chitinophaga jiangningensis</name>
    <dbReference type="NCBI Taxonomy" id="1419482"/>
    <lineage>
        <taxon>Bacteria</taxon>
        <taxon>Pseudomonadati</taxon>
        <taxon>Bacteroidota</taxon>
        <taxon>Chitinophagia</taxon>
        <taxon>Chitinophagales</taxon>
        <taxon>Chitinophagaceae</taxon>
        <taxon>Chitinophaga</taxon>
    </lineage>
</organism>
<dbReference type="AlphaFoldDB" id="A0A1M7CR09"/>
<name>A0A1M7CR09_9BACT</name>
<reference evidence="1 2" key="1">
    <citation type="submission" date="2016-11" db="EMBL/GenBank/DDBJ databases">
        <authorList>
            <person name="Jaros S."/>
            <person name="Januszkiewicz K."/>
            <person name="Wedrychowicz H."/>
        </authorList>
    </citation>
    <scope>NUCLEOTIDE SEQUENCE [LARGE SCALE GENOMIC DNA]</scope>
    <source>
        <strain evidence="1 2">DSM 27406</strain>
    </source>
</reference>